<evidence type="ECO:0000313" key="12">
    <source>
        <dbReference type="Proteomes" id="UP000276133"/>
    </source>
</evidence>
<protein>
    <submittedName>
        <fullName evidence="11">Transmembrane emp24 domain-containing 5-like</fullName>
    </submittedName>
</protein>
<keyword evidence="5" id="KW-1133">Transmembrane helix</keyword>
<feature type="chain" id="PRO_5018249274" evidence="9">
    <location>
        <begin position="21"/>
        <end position="219"/>
    </location>
</feature>
<evidence type="ECO:0000256" key="2">
    <source>
        <dbReference type="ARBA" id="ARBA00007104"/>
    </source>
</evidence>
<evidence type="ECO:0000256" key="9">
    <source>
        <dbReference type="SAM" id="SignalP"/>
    </source>
</evidence>
<evidence type="ECO:0000256" key="8">
    <source>
        <dbReference type="RuleBase" id="RU003827"/>
    </source>
</evidence>
<proteinExistence type="inferred from homology"/>
<dbReference type="InterPro" id="IPR015720">
    <property type="entry name" value="Emp24-like"/>
</dbReference>
<dbReference type="PROSITE" id="PS50866">
    <property type="entry name" value="GOLD"/>
    <property type="match status" value="1"/>
</dbReference>
<evidence type="ECO:0000313" key="11">
    <source>
        <dbReference type="EMBL" id="RNA30857.1"/>
    </source>
</evidence>
<evidence type="ECO:0000256" key="7">
    <source>
        <dbReference type="ARBA" id="ARBA00037847"/>
    </source>
</evidence>
<comment type="caution">
    <text evidence="11">The sequence shown here is derived from an EMBL/GenBank/DDBJ whole genome shotgun (WGS) entry which is preliminary data.</text>
</comment>
<gene>
    <name evidence="11" type="ORF">BpHYR1_001230</name>
</gene>
<dbReference type="Proteomes" id="UP000276133">
    <property type="component" value="Unassembled WGS sequence"/>
</dbReference>
<feature type="domain" description="GOLD" evidence="10">
    <location>
        <begin position="38"/>
        <end position="119"/>
    </location>
</feature>
<evidence type="ECO:0000256" key="5">
    <source>
        <dbReference type="ARBA" id="ARBA00022989"/>
    </source>
</evidence>
<keyword evidence="6" id="KW-0472">Membrane</keyword>
<dbReference type="STRING" id="10195.A0A3M7S5E7"/>
<dbReference type="Pfam" id="PF01105">
    <property type="entry name" value="EMP24_GP25L"/>
    <property type="match status" value="1"/>
</dbReference>
<organism evidence="11 12">
    <name type="scientific">Brachionus plicatilis</name>
    <name type="common">Marine rotifer</name>
    <name type="synonym">Brachionus muelleri</name>
    <dbReference type="NCBI Taxonomy" id="10195"/>
    <lineage>
        <taxon>Eukaryota</taxon>
        <taxon>Metazoa</taxon>
        <taxon>Spiralia</taxon>
        <taxon>Gnathifera</taxon>
        <taxon>Rotifera</taxon>
        <taxon>Eurotatoria</taxon>
        <taxon>Monogononta</taxon>
        <taxon>Pseudotrocha</taxon>
        <taxon>Ploima</taxon>
        <taxon>Brachionidae</taxon>
        <taxon>Brachionus</taxon>
    </lineage>
</organism>
<keyword evidence="3 8" id="KW-0812">Transmembrane</keyword>
<dbReference type="PANTHER" id="PTHR22811">
    <property type="entry name" value="TRANSMEMBRANE EMP24 DOMAIN-CONTAINING PROTEIN"/>
    <property type="match status" value="1"/>
</dbReference>
<dbReference type="InterPro" id="IPR009038">
    <property type="entry name" value="GOLD_dom"/>
</dbReference>
<dbReference type="GO" id="GO:0016020">
    <property type="term" value="C:membrane"/>
    <property type="evidence" value="ECO:0007669"/>
    <property type="project" value="UniProtKB-SubCell"/>
</dbReference>
<keyword evidence="4 9" id="KW-0732">Signal</keyword>
<dbReference type="OrthoDB" id="10037706at2759"/>
<dbReference type="AlphaFoldDB" id="A0A3M7S5E7"/>
<comment type="similarity">
    <text evidence="2 8">Belongs to the EMP24/GP25L family.</text>
</comment>
<reference evidence="11 12" key="1">
    <citation type="journal article" date="2018" name="Sci. Rep.">
        <title>Genomic signatures of local adaptation to the degree of environmental predictability in rotifers.</title>
        <authorList>
            <person name="Franch-Gras L."/>
            <person name="Hahn C."/>
            <person name="Garcia-Roger E.M."/>
            <person name="Carmona M.J."/>
            <person name="Serra M."/>
            <person name="Gomez A."/>
        </authorList>
    </citation>
    <scope>NUCLEOTIDE SEQUENCE [LARGE SCALE GENOMIC DNA]</scope>
    <source>
        <strain evidence="11">HYR1</strain>
    </source>
</reference>
<dbReference type="SUPFAM" id="SSF101576">
    <property type="entry name" value="Supernatant protein factor (SPF), C-terminal domain"/>
    <property type="match status" value="1"/>
</dbReference>
<feature type="signal peptide" evidence="9">
    <location>
        <begin position="1"/>
        <end position="20"/>
    </location>
</feature>
<evidence type="ECO:0000256" key="4">
    <source>
        <dbReference type="ARBA" id="ARBA00022729"/>
    </source>
</evidence>
<dbReference type="EMBL" id="REGN01002032">
    <property type="protein sequence ID" value="RNA30857.1"/>
    <property type="molecule type" value="Genomic_DNA"/>
</dbReference>
<evidence type="ECO:0000256" key="3">
    <source>
        <dbReference type="ARBA" id="ARBA00022692"/>
    </source>
</evidence>
<dbReference type="SMART" id="SM01190">
    <property type="entry name" value="EMP24_GP25L"/>
    <property type="match status" value="1"/>
</dbReference>
<name>A0A3M7S5E7_BRAPC</name>
<accession>A0A3M7S5E7</accession>
<keyword evidence="12" id="KW-1185">Reference proteome</keyword>
<dbReference type="InterPro" id="IPR036598">
    <property type="entry name" value="GOLD_dom_sf"/>
</dbReference>
<comment type="subcellular location">
    <subcellularLocation>
        <location evidence="7">Endomembrane system</location>
        <topology evidence="7">Single-pass membrane protein</topology>
    </subcellularLocation>
    <subcellularLocation>
        <location evidence="1 8">Membrane</location>
        <topology evidence="1 8">Single-pass type I membrane protein</topology>
    </subcellularLocation>
</comment>
<sequence>MLPDLIIYFVALFQFHHVTAVNTWIKHEFKVLIDARSRECFYQPIELDSVFHASFQVIKGHDINFIVTDPRREILKVIQYEPSGQFQIQRTTLSGDYEICFDNTYSHLTNKLVSIYILTFHQNTLMERFKQEKELNETAHKSREISDKISINLVEIFASQAMSRFRAAKDEYLIESNNSLVLYWSIFQTIFVIFCGMFQVSKLKGILVDKNGLNPREEC</sequence>
<dbReference type="GO" id="GO:0012505">
    <property type="term" value="C:endomembrane system"/>
    <property type="evidence" value="ECO:0007669"/>
    <property type="project" value="UniProtKB-SubCell"/>
</dbReference>
<evidence type="ECO:0000259" key="10">
    <source>
        <dbReference type="PROSITE" id="PS50866"/>
    </source>
</evidence>
<evidence type="ECO:0000256" key="1">
    <source>
        <dbReference type="ARBA" id="ARBA00004479"/>
    </source>
</evidence>
<evidence type="ECO:0000256" key="6">
    <source>
        <dbReference type="ARBA" id="ARBA00023136"/>
    </source>
</evidence>